<feature type="transmembrane region" description="Helical" evidence="9">
    <location>
        <begin position="390"/>
        <end position="413"/>
    </location>
</feature>
<dbReference type="Proteomes" id="UP000301475">
    <property type="component" value="Chromosome"/>
</dbReference>
<comment type="function">
    <text evidence="9">Part of the Sec protein translocase complex. Interacts with the SecYEG preprotein conducting channel. SecDF uses the proton motive force (PMF) to complete protein translocation after the ATP-dependent function of SecA.</text>
</comment>
<evidence type="ECO:0000256" key="4">
    <source>
        <dbReference type="ARBA" id="ARBA00022692"/>
    </source>
</evidence>
<comment type="subcellular location">
    <subcellularLocation>
        <location evidence="1 9">Cell membrane</location>
        <topology evidence="1 9">Multi-pass membrane protein</topology>
    </subcellularLocation>
</comment>
<dbReference type="OrthoDB" id="9805019at2"/>
<gene>
    <name evidence="9 12" type="primary">secD</name>
    <name evidence="12" type="ORF">E5Z56_09100</name>
</gene>
<dbReference type="InterPro" id="IPR048634">
    <property type="entry name" value="SecD_SecF_C"/>
</dbReference>
<keyword evidence="8 9" id="KW-0472">Membrane</keyword>
<dbReference type="InterPro" id="IPR022813">
    <property type="entry name" value="SecD/SecF_arch_bac"/>
</dbReference>
<dbReference type="InterPro" id="IPR055344">
    <property type="entry name" value="SecD_SecF_C_bact"/>
</dbReference>
<evidence type="ECO:0000256" key="8">
    <source>
        <dbReference type="ARBA" id="ARBA00023136"/>
    </source>
</evidence>
<feature type="transmembrane region" description="Helical" evidence="9">
    <location>
        <begin position="419"/>
        <end position="440"/>
    </location>
</feature>
<dbReference type="HAMAP" id="MF_01463_B">
    <property type="entry name" value="SecD_B"/>
    <property type="match status" value="1"/>
</dbReference>
<dbReference type="RefSeq" id="WP_138157508.1">
    <property type="nucleotide sequence ID" value="NZ_CP039381.1"/>
</dbReference>
<evidence type="ECO:0000256" key="3">
    <source>
        <dbReference type="ARBA" id="ARBA00022475"/>
    </source>
</evidence>
<dbReference type="InterPro" id="IPR005791">
    <property type="entry name" value="SecD"/>
</dbReference>
<feature type="transmembrane region" description="Helical" evidence="9">
    <location>
        <begin position="7"/>
        <end position="30"/>
    </location>
</feature>
<organism evidence="12 13">
    <name type="scientific">Ruminococcus bovis</name>
    <dbReference type="NCBI Taxonomy" id="2564099"/>
    <lineage>
        <taxon>Bacteria</taxon>
        <taxon>Bacillati</taxon>
        <taxon>Bacillota</taxon>
        <taxon>Clostridia</taxon>
        <taxon>Eubacteriales</taxon>
        <taxon>Oscillospiraceae</taxon>
        <taxon>Ruminococcus</taxon>
    </lineage>
</organism>
<keyword evidence="2 9" id="KW-0813">Transport</keyword>
<comment type="similarity">
    <text evidence="9">Belongs to the SecD/SecF family. SecD subfamily.</text>
</comment>
<dbReference type="Gene3D" id="3.30.70.3400">
    <property type="match status" value="1"/>
</dbReference>
<dbReference type="PANTHER" id="PTHR30081">
    <property type="entry name" value="PROTEIN-EXPORT MEMBRANE PROTEIN SEC"/>
    <property type="match status" value="1"/>
</dbReference>
<dbReference type="Gene3D" id="1.20.1640.10">
    <property type="entry name" value="Multidrug efflux transporter AcrB transmembrane domain"/>
    <property type="match status" value="1"/>
</dbReference>
<keyword evidence="4 9" id="KW-0812">Transmembrane</keyword>
<dbReference type="Pfam" id="PF22599">
    <property type="entry name" value="SecDF_P1_head"/>
    <property type="match status" value="1"/>
</dbReference>
<evidence type="ECO:0000256" key="7">
    <source>
        <dbReference type="ARBA" id="ARBA00023010"/>
    </source>
</evidence>
<dbReference type="SUPFAM" id="SSF82866">
    <property type="entry name" value="Multidrug efflux transporter AcrB transmembrane domain"/>
    <property type="match status" value="1"/>
</dbReference>
<evidence type="ECO:0000256" key="6">
    <source>
        <dbReference type="ARBA" id="ARBA00022989"/>
    </source>
</evidence>
<dbReference type="Pfam" id="PF02355">
    <property type="entry name" value="SecD_SecF_C"/>
    <property type="match status" value="1"/>
</dbReference>
<dbReference type="GO" id="GO:0043952">
    <property type="term" value="P:protein transport by the Sec complex"/>
    <property type="evidence" value="ECO:0007669"/>
    <property type="project" value="UniProtKB-UniRule"/>
</dbReference>
<dbReference type="GO" id="GO:0065002">
    <property type="term" value="P:intracellular protein transmembrane transport"/>
    <property type="evidence" value="ECO:0007669"/>
    <property type="project" value="UniProtKB-UniRule"/>
</dbReference>
<feature type="transmembrane region" description="Helical" evidence="9">
    <location>
        <begin position="303"/>
        <end position="324"/>
    </location>
</feature>
<protein>
    <recommendedName>
        <fullName evidence="9">Protein translocase subunit SecD</fullName>
    </recommendedName>
</protein>
<dbReference type="GO" id="GO:0015450">
    <property type="term" value="F:protein-transporting ATPase activity"/>
    <property type="evidence" value="ECO:0007669"/>
    <property type="project" value="InterPro"/>
</dbReference>
<dbReference type="GO" id="GO:0006605">
    <property type="term" value="P:protein targeting"/>
    <property type="evidence" value="ECO:0007669"/>
    <property type="project" value="UniProtKB-UniRule"/>
</dbReference>
<dbReference type="PANTHER" id="PTHR30081:SF1">
    <property type="entry name" value="PROTEIN TRANSLOCASE SUBUNIT SECD"/>
    <property type="match status" value="1"/>
</dbReference>
<feature type="domain" description="Protein export membrane protein SecD/SecF C-terminal" evidence="10">
    <location>
        <begin position="259"/>
        <end position="411"/>
    </location>
</feature>
<dbReference type="KEGG" id="ruj:E5Z56_09100"/>
<evidence type="ECO:0000259" key="11">
    <source>
        <dbReference type="Pfam" id="PF22599"/>
    </source>
</evidence>
<feature type="domain" description="SecDF P1 head subdomain" evidence="11">
    <location>
        <begin position="159"/>
        <end position="256"/>
    </location>
</feature>
<evidence type="ECO:0000256" key="1">
    <source>
        <dbReference type="ARBA" id="ARBA00004651"/>
    </source>
</evidence>
<keyword evidence="6 9" id="KW-1133">Transmembrane helix</keyword>
<dbReference type="NCBIfam" id="TIGR01129">
    <property type="entry name" value="secD"/>
    <property type="match status" value="1"/>
</dbReference>
<accession>A0A4P8XZF3</accession>
<dbReference type="InterPro" id="IPR054384">
    <property type="entry name" value="SecDF_P1_head"/>
</dbReference>
<proteinExistence type="inferred from homology"/>
<reference evidence="12 13" key="1">
    <citation type="submission" date="2019-04" db="EMBL/GenBank/DDBJ databases">
        <authorList>
            <person name="Embree M."/>
            <person name="Gaffney J.R."/>
        </authorList>
    </citation>
    <scope>NUCLEOTIDE SEQUENCE [LARGE SCALE GENOMIC DNA]</scope>
    <source>
        <strain evidence="12 13">JE7A12</strain>
    </source>
</reference>
<dbReference type="EMBL" id="CP039381">
    <property type="protein sequence ID" value="QCT07500.1"/>
    <property type="molecule type" value="Genomic_DNA"/>
</dbReference>
<dbReference type="AlphaFoldDB" id="A0A4P8XZF3"/>
<name>A0A4P8XZF3_9FIRM</name>
<keyword evidence="3 9" id="KW-1003">Cell membrane</keyword>
<keyword evidence="5 9" id="KW-0653">Protein transport</keyword>
<feature type="transmembrane region" description="Helical" evidence="9">
    <location>
        <begin position="330"/>
        <end position="353"/>
    </location>
</feature>
<evidence type="ECO:0000259" key="10">
    <source>
        <dbReference type="Pfam" id="PF02355"/>
    </source>
</evidence>
<feature type="transmembrane region" description="Helical" evidence="9">
    <location>
        <begin position="276"/>
        <end position="296"/>
    </location>
</feature>
<comment type="subunit">
    <text evidence="9">Forms a complex with SecF. Part of the essential Sec protein translocation apparatus which comprises SecA, SecYEG and auxiliary proteins SecDF. Other proteins may also be involved.</text>
</comment>
<keyword evidence="7 9" id="KW-0811">Translocation</keyword>
<evidence type="ECO:0000256" key="2">
    <source>
        <dbReference type="ARBA" id="ARBA00022448"/>
    </source>
</evidence>
<evidence type="ECO:0000313" key="12">
    <source>
        <dbReference type="EMBL" id="QCT07500.1"/>
    </source>
</evidence>
<dbReference type="NCBIfam" id="TIGR00916">
    <property type="entry name" value="2A0604s01"/>
    <property type="match status" value="1"/>
</dbReference>
<evidence type="ECO:0000256" key="9">
    <source>
        <dbReference type="HAMAP-Rule" id="MF_01463"/>
    </source>
</evidence>
<evidence type="ECO:0000313" key="13">
    <source>
        <dbReference type="Proteomes" id="UP000301475"/>
    </source>
</evidence>
<dbReference type="GO" id="GO:0005886">
    <property type="term" value="C:plasma membrane"/>
    <property type="evidence" value="ECO:0007669"/>
    <property type="project" value="UniProtKB-SubCell"/>
</dbReference>
<sequence length="468" mass="50251">MKRIPKPVFFIVAILILLFSYTAIFGVSYYTGDVKHTVIKGVNDIRWGIDIQGGVEATFVPANGKKATDSQLDSAKAIIETRMVSNGITDYELYTDSGTSSIIVRFPWKEDEKDFDAEKSIQEIGSTAKLTFRPGNSYKETSLGADGEPVYKTPTGDTETVLMDGSHVKDTSVAQNTDGSGNYVVNLEFDSEGTKQFADITQKYVNQVVSIWMDDEMLSAPTINEAITGGKAQISGNFTVESATKLANQIKAGALPFALETKSNGSISPTLGDNSLTAMAIAAVIAFAIIAIFVILIYRLPGVITVIALIGQMGLSVAAISRYFTVFNSFTMTLPGIAGIILSIGMGVDANIITAERIKEEFRNGKTLDGAIDRGTKSSLSAIVDGNMTVVIVSVILLLVFGTANILSFMFGASTTGTIYAFGYTLLMGVISNFIMGVLLSRVMLKSVVGFKCVRKKWLFGGAKNNEE</sequence>
<keyword evidence="13" id="KW-1185">Reference proteome</keyword>
<evidence type="ECO:0000256" key="5">
    <source>
        <dbReference type="ARBA" id="ARBA00022927"/>
    </source>
</evidence>
<dbReference type="Gene3D" id="3.30.1360.200">
    <property type="match status" value="1"/>
</dbReference>